<name>A0A377AS34_ECOLX</name>
<reference evidence="1 2" key="1">
    <citation type="submission" date="2018-06" db="EMBL/GenBank/DDBJ databases">
        <authorList>
            <consortium name="Pathogen Informatics"/>
            <person name="Doyle S."/>
        </authorList>
    </citation>
    <scope>NUCLEOTIDE SEQUENCE [LARGE SCALE GENOMIC DNA]</scope>
    <source>
        <strain evidence="1 2">NCTC9962</strain>
    </source>
</reference>
<keyword evidence="1" id="KW-0378">Hydrolase</keyword>
<dbReference type="AlphaFoldDB" id="A0A377AS34"/>
<dbReference type="GO" id="GO:0004519">
    <property type="term" value="F:endonuclease activity"/>
    <property type="evidence" value="ECO:0007669"/>
    <property type="project" value="UniProtKB-KW"/>
</dbReference>
<organism evidence="1 2">
    <name type="scientific">Escherichia coli</name>
    <dbReference type="NCBI Taxonomy" id="562"/>
    <lineage>
        <taxon>Bacteria</taxon>
        <taxon>Pseudomonadati</taxon>
        <taxon>Pseudomonadota</taxon>
        <taxon>Gammaproteobacteria</taxon>
        <taxon>Enterobacterales</taxon>
        <taxon>Enterobacteriaceae</taxon>
        <taxon>Escherichia</taxon>
    </lineage>
</organism>
<dbReference type="EMBL" id="UGED01000005">
    <property type="protein sequence ID" value="STL27762.1"/>
    <property type="molecule type" value="Genomic_DNA"/>
</dbReference>
<proteinExistence type="predicted"/>
<protein>
    <submittedName>
        <fullName evidence="1">Endonuclease R</fullName>
    </submittedName>
</protein>
<evidence type="ECO:0000313" key="1">
    <source>
        <dbReference type="EMBL" id="STL27762.1"/>
    </source>
</evidence>
<evidence type="ECO:0000313" key="2">
    <source>
        <dbReference type="Proteomes" id="UP000254052"/>
    </source>
</evidence>
<gene>
    <name evidence="1" type="ORF">NCTC9962_01649</name>
</gene>
<dbReference type="Proteomes" id="UP000254052">
    <property type="component" value="Unassembled WGS sequence"/>
</dbReference>
<sequence>MEQSLNFEMLRSQWPELAELACMAERYVHSDPESCLVKLRNYTELMVRWLYRQSGCRKVLRLIFTI</sequence>
<keyword evidence="1" id="KW-0255">Endonuclease</keyword>
<accession>A0A377AS34</accession>
<keyword evidence="1" id="KW-0540">Nuclease</keyword>